<name>A0A5N6TWJ4_ASPAV</name>
<reference evidence="2 3" key="1">
    <citation type="submission" date="2019-04" db="EMBL/GenBank/DDBJ databases">
        <title>Friends and foes A comparative genomics study of 23 Aspergillus species from section Flavi.</title>
        <authorList>
            <consortium name="DOE Joint Genome Institute"/>
            <person name="Kjaerbolling I."/>
            <person name="Vesth T."/>
            <person name="Frisvad J.C."/>
            <person name="Nybo J.L."/>
            <person name="Theobald S."/>
            <person name="Kildgaard S."/>
            <person name="Isbrandt T."/>
            <person name="Kuo A."/>
            <person name="Sato A."/>
            <person name="Lyhne E.K."/>
            <person name="Kogle M.E."/>
            <person name="Wiebenga A."/>
            <person name="Kun R.S."/>
            <person name="Lubbers R.J."/>
            <person name="Makela M.R."/>
            <person name="Barry K."/>
            <person name="Chovatia M."/>
            <person name="Clum A."/>
            <person name="Daum C."/>
            <person name="Haridas S."/>
            <person name="He G."/>
            <person name="LaButti K."/>
            <person name="Lipzen A."/>
            <person name="Mondo S."/>
            <person name="Riley R."/>
            <person name="Salamov A."/>
            <person name="Simmons B.A."/>
            <person name="Magnuson J.K."/>
            <person name="Henrissat B."/>
            <person name="Mortensen U.H."/>
            <person name="Larsen T.O."/>
            <person name="Devries R.P."/>
            <person name="Grigoriev I.V."/>
            <person name="Machida M."/>
            <person name="Baker S.E."/>
            <person name="Andersen M.R."/>
        </authorList>
    </citation>
    <scope>NUCLEOTIDE SEQUENCE [LARGE SCALE GENOMIC DNA]</scope>
    <source>
        <strain evidence="2 3">IBT 18842</strain>
    </source>
</reference>
<dbReference type="Proteomes" id="UP000325780">
    <property type="component" value="Unassembled WGS sequence"/>
</dbReference>
<organism evidence="2 3">
    <name type="scientific">Aspergillus avenaceus</name>
    <dbReference type="NCBI Taxonomy" id="36643"/>
    <lineage>
        <taxon>Eukaryota</taxon>
        <taxon>Fungi</taxon>
        <taxon>Dikarya</taxon>
        <taxon>Ascomycota</taxon>
        <taxon>Pezizomycotina</taxon>
        <taxon>Eurotiomycetes</taxon>
        <taxon>Eurotiomycetidae</taxon>
        <taxon>Eurotiales</taxon>
        <taxon>Aspergillaceae</taxon>
        <taxon>Aspergillus</taxon>
        <taxon>Aspergillus subgen. Circumdati</taxon>
    </lineage>
</organism>
<protein>
    <submittedName>
        <fullName evidence="2">Uncharacterized protein</fullName>
    </submittedName>
</protein>
<accession>A0A5N6TWJ4</accession>
<gene>
    <name evidence="2" type="ORF">BDV25DRAFT_139579</name>
</gene>
<sequence>MHLIKATAIAISFLHAVDAVALKGHSIEAKKSKVNIKLTDCHDQIKEERVEVGECKSVLYSDITRADPDPGTECKLYRSNNDCTGKSIRVEPDMEDFNKPIDVSSIKCKMTKAPKLKYGKCYKFNVELAYGGHLQLVHRENDAYYGFGGPVEYPIKVCSTKDCSDKGNQDVDLDGGNLFYLYDLVGTHFSNGAGLLGTWDGGGGPLAPLSQDLVNAGRATRFWGYYSKCSSDSCHITIKPEKFSNWIGLWLPDNNRIGYCGSEDHWVTLGYEEIGCDEGLPWSSEKSIVKAEPSSPCKLPPPLVQNA</sequence>
<keyword evidence="1" id="KW-0732">Signal</keyword>
<dbReference type="AlphaFoldDB" id="A0A5N6TWJ4"/>
<evidence type="ECO:0000256" key="1">
    <source>
        <dbReference type="SAM" id="SignalP"/>
    </source>
</evidence>
<evidence type="ECO:0000313" key="3">
    <source>
        <dbReference type="Proteomes" id="UP000325780"/>
    </source>
</evidence>
<dbReference type="EMBL" id="ML742088">
    <property type="protein sequence ID" value="KAE8150667.1"/>
    <property type="molecule type" value="Genomic_DNA"/>
</dbReference>
<feature type="signal peptide" evidence="1">
    <location>
        <begin position="1"/>
        <end position="19"/>
    </location>
</feature>
<evidence type="ECO:0000313" key="2">
    <source>
        <dbReference type="EMBL" id="KAE8150667.1"/>
    </source>
</evidence>
<feature type="chain" id="PRO_5024789809" evidence="1">
    <location>
        <begin position="20"/>
        <end position="307"/>
    </location>
</feature>
<proteinExistence type="predicted"/>
<keyword evidence="3" id="KW-1185">Reference proteome</keyword>